<protein>
    <submittedName>
        <fullName evidence="1">Uncharacterized protein</fullName>
    </submittedName>
</protein>
<reference evidence="1" key="1">
    <citation type="submission" date="2018-05" db="EMBL/GenBank/DDBJ databases">
        <authorList>
            <person name="Lanie J.A."/>
            <person name="Ng W.-L."/>
            <person name="Kazmierczak K.M."/>
            <person name="Andrzejewski T.M."/>
            <person name="Davidsen T.M."/>
            <person name="Wayne K.J."/>
            <person name="Tettelin H."/>
            <person name="Glass J.I."/>
            <person name="Rusch D."/>
            <person name="Podicherti R."/>
            <person name="Tsui H.-C.T."/>
            <person name="Winkler M.E."/>
        </authorList>
    </citation>
    <scope>NUCLEOTIDE SEQUENCE</scope>
</reference>
<dbReference type="EMBL" id="UINC01007048">
    <property type="protein sequence ID" value="SVA31125.1"/>
    <property type="molecule type" value="Genomic_DNA"/>
</dbReference>
<gene>
    <name evidence="1" type="ORF">METZ01_LOCUS83979</name>
</gene>
<name>A0A381USH6_9ZZZZ</name>
<evidence type="ECO:0000313" key="1">
    <source>
        <dbReference type="EMBL" id="SVA31125.1"/>
    </source>
</evidence>
<feature type="non-terminal residue" evidence="1">
    <location>
        <position position="1"/>
    </location>
</feature>
<proteinExistence type="predicted"/>
<sequence length="84" mass="9657">KEVAGGSGFPLHKLANGLRHLAKQITWMPRKFLEKKSRHSCKQNTHRTEIYLIPGQQPYFPKLRVSGIRYLHRLVPTNPNGAQN</sequence>
<dbReference type="AlphaFoldDB" id="A0A381USH6"/>
<feature type="non-terminal residue" evidence="1">
    <location>
        <position position="84"/>
    </location>
</feature>
<organism evidence="1">
    <name type="scientific">marine metagenome</name>
    <dbReference type="NCBI Taxonomy" id="408172"/>
    <lineage>
        <taxon>unclassified sequences</taxon>
        <taxon>metagenomes</taxon>
        <taxon>ecological metagenomes</taxon>
    </lineage>
</organism>
<accession>A0A381USH6</accession>